<dbReference type="Gene3D" id="1.20.120.1760">
    <property type="match status" value="1"/>
</dbReference>
<dbReference type="KEGG" id="dez:DKM44_01300"/>
<dbReference type="EMBL" id="CP029494">
    <property type="protein sequence ID" value="AWN22040.1"/>
    <property type="molecule type" value="Genomic_DNA"/>
</dbReference>
<protein>
    <submittedName>
        <fullName evidence="3">CDP-alcohol phosphatidyltransferase</fullName>
    </submittedName>
</protein>
<name>A0A2Z3JF64_9DEIO</name>
<evidence type="ECO:0000313" key="4">
    <source>
        <dbReference type="Proteomes" id="UP000245368"/>
    </source>
</evidence>
<proteinExistence type="inferred from homology"/>
<dbReference type="PROSITE" id="PS00379">
    <property type="entry name" value="CDP_ALCOHOL_P_TRANSF"/>
    <property type="match status" value="1"/>
</dbReference>
<evidence type="ECO:0000256" key="2">
    <source>
        <dbReference type="RuleBase" id="RU003750"/>
    </source>
</evidence>
<keyword evidence="4" id="KW-1185">Reference proteome</keyword>
<evidence type="ECO:0000256" key="1">
    <source>
        <dbReference type="ARBA" id="ARBA00022679"/>
    </source>
</evidence>
<dbReference type="InterPro" id="IPR043130">
    <property type="entry name" value="CDP-OH_PTrfase_TM_dom"/>
</dbReference>
<dbReference type="OrthoDB" id="62798at2"/>
<dbReference type="AlphaFoldDB" id="A0A2Z3JF64"/>
<dbReference type="InterPro" id="IPR048254">
    <property type="entry name" value="CDP_ALCOHOL_P_TRANSF_CS"/>
</dbReference>
<organism evidence="3 4">
    <name type="scientific">Deinococcus irradiatisoli</name>
    <dbReference type="NCBI Taxonomy" id="2202254"/>
    <lineage>
        <taxon>Bacteria</taxon>
        <taxon>Thermotogati</taxon>
        <taxon>Deinococcota</taxon>
        <taxon>Deinococci</taxon>
        <taxon>Deinococcales</taxon>
        <taxon>Deinococcaceae</taxon>
        <taxon>Deinococcus</taxon>
    </lineage>
</organism>
<sequence length="270" mass="29737">MRPSAAKRGLAQTRKARPADEWAAERVFRPLAQLLVEPAARLKLAPTRVVLCHTGLTLLAAYQLRRGQRFSPALLLQLKTVLDNLDGQLARATGQTTLTGRYLDSEMDVVGNLALLTSLHGPLVGLGANLLLSLILSTDYLWEREYREARGETFRAPAAQGGDHPQVLAALERVYTLYFVPQEQVLGRLFEARYQRRAGPHPSAEQRRAYTPLGALTLSANLGLSSQLALFGALTLLGRARWYAPSLLLQAGLLLAAQLERERRVREAAS</sequence>
<dbReference type="Pfam" id="PF01066">
    <property type="entry name" value="CDP-OH_P_transf"/>
    <property type="match status" value="1"/>
</dbReference>
<dbReference type="GO" id="GO:0016780">
    <property type="term" value="F:phosphotransferase activity, for other substituted phosphate groups"/>
    <property type="evidence" value="ECO:0007669"/>
    <property type="project" value="InterPro"/>
</dbReference>
<dbReference type="RefSeq" id="WP_109824767.1">
    <property type="nucleotide sequence ID" value="NZ_CP029494.1"/>
</dbReference>
<evidence type="ECO:0000313" key="3">
    <source>
        <dbReference type="EMBL" id="AWN22040.1"/>
    </source>
</evidence>
<gene>
    <name evidence="3" type="ORF">DKM44_01300</name>
</gene>
<dbReference type="Proteomes" id="UP000245368">
    <property type="component" value="Chromosome"/>
</dbReference>
<dbReference type="GO" id="GO:0008654">
    <property type="term" value="P:phospholipid biosynthetic process"/>
    <property type="evidence" value="ECO:0007669"/>
    <property type="project" value="InterPro"/>
</dbReference>
<dbReference type="GO" id="GO:0016020">
    <property type="term" value="C:membrane"/>
    <property type="evidence" value="ECO:0007669"/>
    <property type="project" value="InterPro"/>
</dbReference>
<accession>A0A2Z3JF64</accession>
<dbReference type="InterPro" id="IPR000462">
    <property type="entry name" value="CDP-OH_P_trans"/>
</dbReference>
<comment type="similarity">
    <text evidence="2">Belongs to the CDP-alcohol phosphatidyltransferase class-I family.</text>
</comment>
<reference evidence="3 4" key="1">
    <citation type="submission" date="2018-05" db="EMBL/GenBank/DDBJ databases">
        <title>Complete Genome Sequence of Deinococcus sp. strain 17bor-2.</title>
        <authorList>
            <person name="Srinivasan S."/>
        </authorList>
    </citation>
    <scope>NUCLEOTIDE SEQUENCE [LARGE SCALE GENOMIC DNA]</scope>
    <source>
        <strain evidence="3 4">17bor-2</strain>
    </source>
</reference>
<keyword evidence="1 2" id="KW-0808">Transferase</keyword>